<evidence type="ECO:0000313" key="3">
    <source>
        <dbReference type="Proteomes" id="UP000625711"/>
    </source>
</evidence>
<dbReference type="EMBL" id="JAACXV010003417">
    <property type="protein sequence ID" value="KAF7277226.1"/>
    <property type="molecule type" value="Genomic_DNA"/>
</dbReference>
<dbReference type="OrthoDB" id="6756880at2759"/>
<sequence length="105" mass="11697">GEEITCPSNQDSMDGLFIPSQEIPLRLEEEDEDGVDVTITFPELQQNIRGETDSHLSVCFSDISAEALGRLKRCPKDFTLHMNFAQGRMVFQTGNFPANSFSIGK</sequence>
<protein>
    <submittedName>
        <fullName evidence="1">Uncharacterized protein</fullName>
    </submittedName>
</protein>
<evidence type="ECO:0000313" key="2">
    <source>
        <dbReference type="EMBL" id="KAF7277226.1"/>
    </source>
</evidence>
<reference evidence="1" key="1">
    <citation type="submission" date="2020-08" db="EMBL/GenBank/DDBJ databases">
        <title>Genome sequencing and assembly of the red palm weevil Rhynchophorus ferrugineus.</title>
        <authorList>
            <person name="Dias G.B."/>
            <person name="Bergman C.M."/>
            <person name="Manee M."/>
        </authorList>
    </citation>
    <scope>NUCLEOTIDE SEQUENCE</scope>
    <source>
        <strain evidence="1">AA-2017</strain>
        <tissue evidence="1">Whole larva</tissue>
    </source>
</reference>
<gene>
    <name evidence="2" type="ORF">GWI33_009155</name>
    <name evidence="1" type="ORF">GWI33_009731</name>
</gene>
<organism evidence="1 3">
    <name type="scientific">Rhynchophorus ferrugineus</name>
    <name type="common">Red palm weevil</name>
    <name type="synonym">Curculio ferrugineus</name>
    <dbReference type="NCBI Taxonomy" id="354439"/>
    <lineage>
        <taxon>Eukaryota</taxon>
        <taxon>Metazoa</taxon>
        <taxon>Ecdysozoa</taxon>
        <taxon>Arthropoda</taxon>
        <taxon>Hexapoda</taxon>
        <taxon>Insecta</taxon>
        <taxon>Pterygota</taxon>
        <taxon>Neoptera</taxon>
        <taxon>Endopterygota</taxon>
        <taxon>Coleoptera</taxon>
        <taxon>Polyphaga</taxon>
        <taxon>Cucujiformia</taxon>
        <taxon>Curculionidae</taxon>
        <taxon>Dryophthorinae</taxon>
        <taxon>Rhynchophorus</taxon>
    </lineage>
</organism>
<dbReference type="Proteomes" id="UP000625711">
    <property type="component" value="Unassembled WGS sequence"/>
</dbReference>
<keyword evidence="3" id="KW-1185">Reference proteome</keyword>
<proteinExistence type="predicted"/>
<dbReference type="EMBL" id="JAACXV010005361">
    <property type="protein sequence ID" value="KAF7276839.1"/>
    <property type="molecule type" value="Genomic_DNA"/>
</dbReference>
<accession>A0A834MFW5</accession>
<evidence type="ECO:0000313" key="1">
    <source>
        <dbReference type="EMBL" id="KAF7276839.1"/>
    </source>
</evidence>
<feature type="non-terminal residue" evidence="1">
    <location>
        <position position="1"/>
    </location>
</feature>
<name>A0A834MFW5_RHYFE</name>
<dbReference type="AlphaFoldDB" id="A0A834MFW5"/>
<comment type="caution">
    <text evidence="1">The sequence shown here is derived from an EMBL/GenBank/DDBJ whole genome shotgun (WGS) entry which is preliminary data.</text>
</comment>